<protein>
    <recommendedName>
        <fullName evidence="2">Sucrase ferredoxin</fullName>
    </recommendedName>
</protein>
<gene>
    <name evidence="1" type="ORF">F4148_20520</name>
</gene>
<proteinExistence type="predicted"/>
<organism evidence="1">
    <name type="scientific">Caldilineaceae bacterium SB0675_bin_29</name>
    <dbReference type="NCBI Taxonomy" id="2605266"/>
    <lineage>
        <taxon>Bacteria</taxon>
        <taxon>Bacillati</taxon>
        <taxon>Chloroflexota</taxon>
        <taxon>Caldilineae</taxon>
        <taxon>Caldilineales</taxon>
        <taxon>Caldilineaceae</taxon>
    </lineage>
</organism>
<reference evidence="1" key="1">
    <citation type="submission" date="2019-09" db="EMBL/GenBank/DDBJ databases">
        <title>Characterisation of the sponge microbiome using genome-centric metagenomics.</title>
        <authorList>
            <person name="Engelberts J.P."/>
            <person name="Robbins S.J."/>
            <person name="De Goeij J.M."/>
            <person name="Aranda M."/>
            <person name="Bell S.C."/>
            <person name="Webster N.S."/>
        </authorList>
    </citation>
    <scope>NUCLEOTIDE SEQUENCE</scope>
    <source>
        <strain evidence="1">SB0675_bin_29</strain>
    </source>
</reference>
<dbReference type="AlphaFoldDB" id="A0A6B1GD64"/>
<evidence type="ECO:0000313" key="1">
    <source>
        <dbReference type="EMBL" id="MYH64024.1"/>
    </source>
</evidence>
<dbReference type="InterPro" id="IPR036249">
    <property type="entry name" value="Thioredoxin-like_sf"/>
</dbReference>
<comment type="caution">
    <text evidence="1">The sequence shown here is derived from an EMBL/GenBank/DDBJ whole genome shotgun (WGS) entry which is preliminary data.</text>
</comment>
<name>A0A6B1GD64_9CHLR</name>
<dbReference type="PANTHER" id="PTHR31902">
    <property type="entry name" value="ACTIN PATCHES DISTAL PROTEIN 1"/>
    <property type="match status" value="1"/>
</dbReference>
<dbReference type="SUPFAM" id="SSF52833">
    <property type="entry name" value="Thioredoxin-like"/>
    <property type="match status" value="1"/>
</dbReference>
<evidence type="ECO:0008006" key="2">
    <source>
        <dbReference type="Google" id="ProtNLM"/>
    </source>
</evidence>
<dbReference type="Pfam" id="PF06999">
    <property type="entry name" value="Suc_Fer-like"/>
    <property type="match status" value="1"/>
</dbReference>
<dbReference type="PANTHER" id="PTHR31902:SF22">
    <property type="entry name" value="SLL1203 PROTEIN"/>
    <property type="match status" value="1"/>
</dbReference>
<dbReference type="CDD" id="cd03062">
    <property type="entry name" value="TRX_Fd_Sucrase"/>
    <property type="match status" value="1"/>
</dbReference>
<sequence length="313" mass="34483">MTQGQYCSQLSLTSGEQIYGTAGNATDVWFVLEYPAVWGAKAMEESKLDDALKAHLAQAVADTPGARLQLIKRGESRNGSATSFFIGLSQEDVAALYRFELQDFTDLAAMDLPAMVTEMRTDAARYAAHKHDEPLFLVCTNGSRDRCCATLGVPVYLTMAAYAGDQVWQTTHTGGHRFAATMIVLPHGLYYGRLSAEDALPIVDTYNAGDVYALDHYRGRSCYKAPVQAAEYYLRAETHRQSLDAFSLLDADQQDDVWTCRFRSNGDDVVHELSVLAEESEFANPLSCRASASIERVPQFRLLSHSVNSPTPA</sequence>
<dbReference type="InterPro" id="IPR009737">
    <property type="entry name" value="Aim32/Apd1-like"/>
</dbReference>
<accession>A0A6B1GD64</accession>
<dbReference type="EMBL" id="VYDA01000729">
    <property type="protein sequence ID" value="MYH64024.1"/>
    <property type="molecule type" value="Genomic_DNA"/>
</dbReference>